<evidence type="ECO:0000313" key="12">
    <source>
        <dbReference type="Proteomes" id="UP001589776"/>
    </source>
</evidence>
<gene>
    <name evidence="11" type="ORF">ACFFK0_25495</name>
</gene>
<dbReference type="PROSITE" id="PS50110">
    <property type="entry name" value="RESPONSE_REGULATORY"/>
    <property type="match status" value="1"/>
</dbReference>
<evidence type="ECO:0000256" key="4">
    <source>
        <dbReference type="ARBA" id="ARBA00023012"/>
    </source>
</evidence>
<evidence type="ECO:0000256" key="8">
    <source>
        <dbReference type="PROSITE-ProRule" id="PRU00169"/>
    </source>
</evidence>
<protein>
    <submittedName>
        <fullName evidence="11">Response regulator</fullName>
    </submittedName>
</protein>
<comment type="caution">
    <text evidence="11">The sequence shown here is derived from an EMBL/GenBank/DDBJ whole genome shotgun (WGS) entry which is preliminary data.</text>
</comment>
<dbReference type="PANTHER" id="PTHR42713">
    <property type="entry name" value="HISTIDINE KINASE-RELATED"/>
    <property type="match status" value="1"/>
</dbReference>
<proteinExistence type="predicted"/>
<comment type="subcellular location">
    <subcellularLocation>
        <location evidence="1">Cytoplasm</location>
    </subcellularLocation>
</comment>
<dbReference type="SUPFAM" id="SSF52172">
    <property type="entry name" value="CheY-like"/>
    <property type="match status" value="1"/>
</dbReference>
<dbReference type="SMART" id="SM00342">
    <property type="entry name" value="HTH_ARAC"/>
    <property type="match status" value="1"/>
</dbReference>
<dbReference type="Pfam" id="PF00072">
    <property type="entry name" value="Response_reg"/>
    <property type="match status" value="1"/>
</dbReference>
<evidence type="ECO:0000259" key="9">
    <source>
        <dbReference type="PROSITE" id="PS01124"/>
    </source>
</evidence>
<name>A0ABV6DSX0_9BACL</name>
<dbReference type="PROSITE" id="PS01124">
    <property type="entry name" value="HTH_ARAC_FAMILY_2"/>
    <property type="match status" value="1"/>
</dbReference>
<dbReference type="SUPFAM" id="SSF46689">
    <property type="entry name" value="Homeodomain-like"/>
    <property type="match status" value="2"/>
</dbReference>
<feature type="domain" description="Response regulatory" evidence="10">
    <location>
        <begin position="2"/>
        <end position="120"/>
    </location>
</feature>
<evidence type="ECO:0000256" key="6">
    <source>
        <dbReference type="ARBA" id="ARBA00023125"/>
    </source>
</evidence>
<dbReference type="EMBL" id="JBHLWN010000102">
    <property type="protein sequence ID" value="MFC0215756.1"/>
    <property type="molecule type" value="Genomic_DNA"/>
</dbReference>
<dbReference type="Proteomes" id="UP001589776">
    <property type="component" value="Unassembled WGS sequence"/>
</dbReference>
<keyword evidence="3 8" id="KW-0597">Phosphoprotein</keyword>
<reference evidence="11 12" key="1">
    <citation type="submission" date="2024-09" db="EMBL/GenBank/DDBJ databases">
        <authorList>
            <person name="Sun Q."/>
            <person name="Mori K."/>
        </authorList>
    </citation>
    <scope>NUCLEOTIDE SEQUENCE [LARGE SCALE GENOMIC DNA]</scope>
    <source>
        <strain evidence="11 12">CCM 7759</strain>
    </source>
</reference>
<dbReference type="InterPro" id="IPR018060">
    <property type="entry name" value="HTH_AraC"/>
</dbReference>
<dbReference type="InterPro" id="IPR009057">
    <property type="entry name" value="Homeodomain-like_sf"/>
</dbReference>
<dbReference type="Pfam" id="PF12833">
    <property type="entry name" value="HTH_18"/>
    <property type="match status" value="1"/>
</dbReference>
<dbReference type="RefSeq" id="WP_377473252.1">
    <property type="nucleotide sequence ID" value="NZ_JBHLWN010000102.1"/>
</dbReference>
<dbReference type="InterPro" id="IPR051552">
    <property type="entry name" value="HptR"/>
</dbReference>
<keyword evidence="12" id="KW-1185">Reference proteome</keyword>
<dbReference type="Gene3D" id="1.10.10.60">
    <property type="entry name" value="Homeodomain-like"/>
    <property type="match status" value="2"/>
</dbReference>
<dbReference type="InterPro" id="IPR020449">
    <property type="entry name" value="Tscrpt_reg_AraC-type_HTH"/>
</dbReference>
<dbReference type="PRINTS" id="PR00032">
    <property type="entry name" value="HTHARAC"/>
</dbReference>
<keyword evidence="7" id="KW-0804">Transcription</keyword>
<keyword evidence="2" id="KW-0963">Cytoplasm</keyword>
<accession>A0ABV6DSX0</accession>
<dbReference type="InterPro" id="IPR011006">
    <property type="entry name" value="CheY-like_superfamily"/>
</dbReference>
<keyword evidence="6" id="KW-0238">DNA-binding</keyword>
<evidence type="ECO:0000256" key="1">
    <source>
        <dbReference type="ARBA" id="ARBA00004496"/>
    </source>
</evidence>
<dbReference type="Gene3D" id="3.40.50.2300">
    <property type="match status" value="1"/>
</dbReference>
<evidence type="ECO:0000256" key="7">
    <source>
        <dbReference type="ARBA" id="ARBA00023163"/>
    </source>
</evidence>
<keyword evidence="5" id="KW-0805">Transcription regulation</keyword>
<evidence type="ECO:0000256" key="3">
    <source>
        <dbReference type="ARBA" id="ARBA00022553"/>
    </source>
</evidence>
<dbReference type="SMART" id="SM00448">
    <property type="entry name" value="REC"/>
    <property type="match status" value="1"/>
</dbReference>
<sequence>MRIVIVEDEPKVRQGIVRLIRKWGGSYQVVGECENGEEGAVTIRRLRPDLVFTDIRMPKMSGIDMLESLKQGGIAPLTVILSGYSEFEYARKALQIGGIIEYLLKPVTADDVLQVLRNAEKNMPAHASRDDEEGGGGFVDLASRTIPATGSLVVNKALSLIHERYSSGITLEQLAHTLRITPEYLSSLFQKEMGISFTAYLKEKRINKAKELLLKNRFKAYEVAELVGYQDAKYFSRVFKEATGLSPGEFQKLYF</sequence>
<evidence type="ECO:0000256" key="5">
    <source>
        <dbReference type="ARBA" id="ARBA00023015"/>
    </source>
</evidence>
<evidence type="ECO:0000256" key="2">
    <source>
        <dbReference type="ARBA" id="ARBA00022490"/>
    </source>
</evidence>
<organism evidence="11 12">
    <name type="scientific">Paenibacillus chartarius</name>
    <dbReference type="NCBI Taxonomy" id="747481"/>
    <lineage>
        <taxon>Bacteria</taxon>
        <taxon>Bacillati</taxon>
        <taxon>Bacillota</taxon>
        <taxon>Bacilli</taxon>
        <taxon>Bacillales</taxon>
        <taxon>Paenibacillaceae</taxon>
        <taxon>Paenibacillus</taxon>
    </lineage>
</organism>
<evidence type="ECO:0000259" key="10">
    <source>
        <dbReference type="PROSITE" id="PS50110"/>
    </source>
</evidence>
<feature type="domain" description="HTH araC/xylS-type" evidence="9">
    <location>
        <begin position="155"/>
        <end position="253"/>
    </location>
</feature>
<dbReference type="CDD" id="cd17536">
    <property type="entry name" value="REC_YesN-like"/>
    <property type="match status" value="1"/>
</dbReference>
<dbReference type="InterPro" id="IPR001789">
    <property type="entry name" value="Sig_transdc_resp-reg_receiver"/>
</dbReference>
<evidence type="ECO:0000313" key="11">
    <source>
        <dbReference type="EMBL" id="MFC0215756.1"/>
    </source>
</evidence>
<keyword evidence="4" id="KW-0902">Two-component regulatory system</keyword>
<feature type="modified residue" description="4-aspartylphosphate" evidence="8">
    <location>
        <position position="54"/>
    </location>
</feature>
<dbReference type="PANTHER" id="PTHR42713:SF3">
    <property type="entry name" value="TRANSCRIPTIONAL REGULATORY PROTEIN HPTR"/>
    <property type="match status" value="1"/>
</dbReference>